<dbReference type="RefSeq" id="WP_380804349.1">
    <property type="nucleotide sequence ID" value="NZ_JBHSFZ010000018.1"/>
</dbReference>
<evidence type="ECO:0000313" key="3">
    <source>
        <dbReference type="EMBL" id="MFC4594536.1"/>
    </source>
</evidence>
<dbReference type="Proteomes" id="UP001595957">
    <property type="component" value="Unassembled WGS sequence"/>
</dbReference>
<protein>
    <submittedName>
        <fullName evidence="3">Amidohydrolase family protein</fullName>
    </submittedName>
</protein>
<accession>A0ABV9EY17</accession>
<evidence type="ECO:0000256" key="1">
    <source>
        <dbReference type="ARBA" id="ARBA00038310"/>
    </source>
</evidence>
<dbReference type="Gene3D" id="3.20.20.140">
    <property type="entry name" value="Metal-dependent hydrolases"/>
    <property type="match status" value="1"/>
</dbReference>
<reference evidence="4" key="1">
    <citation type="journal article" date="2019" name="Int. J. Syst. Evol. Microbiol.">
        <title>The Global Catalogue of Microorganisms (GCM) 10K type strain sequencing project: providing services to taxonomists for standard genome sequencing and annotation.</title>
        <authorList>
            <consortium name="The Broad Institute Genomics Platform"/>
            <consortium name="The Broad Institute Genome Sequencing Center for Infectious Disease"/>
            <person name="Wu L."/>
            <person name="Ma J."/>
        </authorList>
    </citation>
    <scope>NUCLEOTIDE SEQUENCE [LARGE SCALE GENOMIC DNA]</scope>
    <source>
        <strain evidence="4">NBRC 103632</strain>
    </source>
</reference>
<keyword evidence="4" id="KW-1185">Reference proteome</keyword>
<dbReference type="PANTHER" id="PTHR43569:SF1">
    <property type="entry name" value="BLL3371 PROTEIN"/>
    <property type="match status" value="1"/>
</dbReference>
<organism evidence="3 4">
    <name type="scientific">Sphingobium tyrosinilyticum</name>
    <dbReference type="NCBI Taxonomy" id="2715436"/>
    <lineage>
        <taxon>Bacteria</taxon>
        <taxon>Pseudomonadati</taxon>
        <taxon>Pseudomonadota</taxon>
        <taxon>Alphaproteobacteria</taxon>
        <taxon>Sphingomonadales</taxon>
        <taxon>Sphingomonadaceae</taxon>
        <taxon>Sphingobium</taxon>
    </lineage>
</organism>
<dbReference type="InterPro" id="IPR052350">
    <property type="entry name" value="Metallo-dep_Lactonases"/>
</dbReference>
<dbReference type="Pfam" id="PF04909">
    <property type="entry name" value="Amidohydro_2"/>
    <property type="match status" value="1"/>
</dbReference>
<comment type="similarity">
    <text evidence="1">Belongs to the metallo-dependent hydrolases superfamily.</text>
</comment>
<dbReference type="EMBL" id="JBHSFZ010000018">
    <property type="protein sequence ID" value="MFC4594536.1"/>
    <property type="molecule type" value="Genomic_DNA"/>
</dbReference>
<dbReference type="InterPro" id="IPR006680">
    <property type="entry name" value="Amidohydro-rel"/>
</dbReference>
<feature type="domain" description="Amidohydrolase-related" evidence="2">
    <location>
        <begin position="8"/>
        <end position="300"/>
    </location>
</feature>
<evidence type="ECO:0000259" key="2">
    <source>
        <dbReference type="Pfam" id="PF04909"/>
    </source>
</evidence>
<gene>
    <name evidence="3" type="ORF">ACFO3E_10100</name>
</gene>
<evidence type="ECO:0000313" key="4">
    <source>
        <dbReference type="Proteomes" id="UP001595957"/>
    </source>
</evidence>
<sequence>MKDPIPFVDAHVHLWKLDGSIGYSWLRPPFSDDGPNGSVEAIAVDYELDDYLADAKRWNVVGMVHVEAGADASQALDETDWVQTIADRRGLPNGVVAFAALDHPNIERSLEAHAGHAAVRGVRQIVNWHANPQRTYSATDVTLNPTWERGFSLLGQRGLSFDLQCYPKQMPNIAAIAQRHPEVPIIVNHAGMPVIDDPNGLDEWRRGMALLAALPQVSVKLSGFGFIDRGWAVQSVHHFVRELIDLFGPDRLMAASDFPTDKLFADFDKCLEALHALTADLSKDERSAIFARNAMRTYRLNISGPNA</sequence>
<proteinExistence type="inferred from homology"/>
<dbReference type="SUPFAM" id="SSF51556">
    <property type="entry name" value="Metallo-dependent hydrolases"/>
    <property type="match status" value="1"/>
</dbReference>
<dbReference type="InterPro" id="IPR032466">
    <property type="entry name" value="Metal_Hydrolase"/>
</dbReference>
<name>A0ABV9EY17_9SPHN</name>
<dbReference type="PANTHER" id="PTHR43569">
    <property type="entry name" value="AMIDOHYDROLASE"/>
    <property type="match status" value="1"/>
</dbReference>
<comment type="caution">
    <text evidence="3">The sequence shown here is derived from an EMBL/GenBank/DDBJ whole genome shotgun (WGS) entry which is preliminary data.</text>
</comment>